<keyword evidence="2" id="KW-1185">Reference proteome</keyword>
<dbReference type="EMBL" id="REGN01009768">
    <property type="protein sequence ID" value="RNA00428.1"/>
    <property type="molecule type" value="Genomic_DNA"/>
</dbReference>
<accession>A0A3M7PP40</accession>
<gene>
    <name evidence="1" type="ORF">BpHYR1_011060</name>
</gene>
<reference evidence="1 2" key="1">
    <citation type="journal article" date="2018" name="Sci. Rep.">
        <title>Genomic signatures of local adaptation to the degree of environmental predictability in rotifers.</title>
        <authorList>
            <person name="Franch-Gras L."/>
            <person name="Hahn C."/>
            <person name="Garcia-Roger E.M."/>
            <person name="Carmona M.J."/>
            <person name="Serra M."/>
            <person name="Gomez A."/>
        </authorList>
    </citation>
    <scope>NUCLEOTIDE SEQUENCE [LARGE SCALE GENOMIC DNA]</scope>
    <source>
        <strain evidence="1">HYR1</strain>
    </source>
</reference>
<organism evidence="1 2">
    <name type="scientific">Brachionus plicatilis</name>
    <name type="common">Marine rotifer</name>
    <name type="synonym">Brachionus muelleri</name>
    <dbReference type="NCBI Taxonomy" id="10195"/>
    <lineage>
        <taxon>Eukaryota</taxon>
        <taxon>Metazoa</taxon>
        <taxon>Spiralia</taxon>
        <taxon>Gnathifera</taxon>
        <taxon>Rotifera</taxon>
        <taxon>Eurotatoria</taxon>
        <taxon>Monogononta</taxon>
        <taxon>Pseudotrocha</taxon>
        <taxon>Ploima</taxon>
        <taxon>Brachionidae</taxon>
        <taxon>Brachionus</taxon>
    </lineage>
</organism>
<evidence type="ECO:0000313" key="2">
    <source>
        <dbReference type="Proteomes" id="UP000276133"/>
    </source>
</evidence>
<comment type="caution">
    <text evidence="1">The sequence shown here is derived from an EMBL/GenBank/DDBJ whole genome shotgun (WGS) entry which is preliminary data.</text>
</comment>
<dbReference type="Proteomes" id="UP000276133">
    <property type="component" value="Unassembled WGS sequence"/>
</dbReference>
<sequence>MQDKIKGKLVYSNKRDLKTKKNTLLSPTKSALKPLSDSKHSFEIKFLPFYGSVWSWLHPNEFLIDRKEKKRTKFILSKSERIGDFLTQQSSKHFKNYKTLFTKFTKNCFLDKLHVFHQQYFAYSKIHELTRYQPQASQHLHLDLSIVYTFREYRQGMDHYKP</sequence>
<protein>
    <submittedName>
        <fullName evidence="1">Uncharacterized protein</fullName>
    </submittedName>
</protein>
<dbReference type="AlphaFoldDB" id="A0A3M7PP40"/>
<proteinExistence type="predicted"/>
<name>A0A3M7PP40_BRAPC</name>
<evidence type="ECO:0000313" key="1">
    <source>
        <dbReference type="EMBL" id="RNA00428.1"/>
    </source>
</evidence>